<dbReference type="GO" id="GO:0009244">
    <property type="term" value="P:lipopolysaccharide core region biosynthetic process"/>
    <property type="evidence" value="ECO:0007669"/>
    <property type="project" value="TreeGrafter"/>
</dbReference>
<sequence length="339" mass="38741">MKIYFLLKYIFYILLSKLPFGNREKFLGLAGKYLVKLCTKKINVNFSKIKIEDNAVIIALFESLGDIIACEPVARRMKQQYPNRPLYWIIGSQYADVIKYNPCLKSVIKINSVSQWITLKQNLSKSVTIVDLHFRERAYILDRGKVYINDNDPEINSVSKGNSLVDVFSRAARIKPVNDAPMFYRRPKDKQYKFDINEKYIAIHTVSAQWRRDWTIEKWQSLIEQLELILPNIKIVELGLFPSIKKRYKNYIDKTGLKSIQDSADIIAGAHAFIGIDSAMAHLANALNIFGVILMNSGGHMPFSGNYQKGINSKIIVNTNIKDITVEEVLAAVQILCSI</sequence>
<name>A0A0G3WI79_9BACT</name>
<keyword evidence="2 3" id="KW-0808">Transferase</keyword>
<organism evidence="3 4">
    <name type="scientific">Endomicrobium proavitum</name>
    <dbReference type="NCBI Taxonomy" id="1408281"/>
    <lineage>
        <taxon>Bacteria</taxon>
        <taxon>Pseudomonadati</taxon>
        <taxon>Elusimicrobiota</taxon>
        <taxon>Endomicrobiia</taxon>
        <taxon>Endomicrobiales</taxon>
        <taxon>Endomicrobiaceae</taxon>
        <taxon>Endomicrobium</taxon>
    </lineage>
</organism>
<dbReference type="STRING" id="1408281.Epro_0193"/>
<dbReference type="Gene3D" id="3.40.50.2000">
    <property type="entry name" value="Glycogen Phosphorylase B"/>
    <property type="match status" value="2"/>
</dbReference>
<dbReference type="CDD" id="cd03789">
    <property type="entry name" value="GT9_LPS_heptosyltransferase"/>
    <property type="match status" value="1"/>
</dbReference>
<dbReference type="InterPro" id="IPR002201">
    <property type="entry name" value="Glyco_trans_9"/>
</dbReference>
<dbReference type="PANTHER" id="PTHR30160:SF1">
    <property type="entry name" value="LIPOPOLYSACCHARIDE 1,2-N-ACETYLGLUCOSAMINETRANSFERASE-RELATED"/>
    <property type="match status" value="1"/>
</dbReference>
<dbReference type="KEGG" id="epo:Epro_0193"/>
<evidence type="ECO:0000313" key="3">
    <source>
        <dbReference type="EMBL" id="AKL97572.1"/>
    </source>
</evidence>
<reference evidence="3 4" key="1">
    <citation type="submission" date="2014-09" db="EMBL/GenBank/DDBJ databases">
        <title>Complete genome sequence of Endomicrobium proavitum.</title>
        <authorList>
            <person name="Zheng H."/>
        </authorList>
    </citation>
    <scope>NUCLEOTIDE SEQUENCE [LARGE SCALE GENOMIC DNA]</scope>
    <source>
        <strain evidence="3 4">Rsa215</strain>
    </source>
</reference>
<dbReference type="GO" id="GO:0005829">
    <property type="term" value="C:cytosol"/>
    <property type="evidence" value="ECO:0007669"/>
    <property type="project" value="TreeGrafter"/>
</dbReference>
<accession>A0A0G3WI79</accession>
<dbReference type="RefSeq" id="WP_144412019.1">
    <property type="nucleotide sequence ID" value="NZ_CP009498.1"/>
</dbReference>
<dbReference type="InterPro" id="IPR051199">
    <property type="entry name" value="LPS_LOS_Heptosyltrfase"/>
</dbReference>
<keyword evidence="4" id="KW-1185">Reference proteome</keyword>
<evidence type="ECO:0000256" key="1">
    <source>
        <dbReference type="ARBA" id="ARBA00022676"/>
    </source>
</evidence>
<dbReference type="EMBL" id="CP009498">
    <property type="protein sequence ID" value="AKL97572.1"/>
    <property type="molecule type" value="Genomic_DNA"/>
</dbReference>
<protein>
    <submittedName>
        <fullName evidence="3">Putative ADP-heptose--lipopolysaccharide heptosyltransferase</fullName>
    </submittedName>
</protein>
<evidence type="ECO:0000256" key="2">
    <source>
        <dbReference type="ARBA" id="ARBA00022679"/>
    </source>
</evidence>
<gene>
    <name evidence="3" type="primary">rfaK</name>
    <name evidence="3" type="ORF">Epro_0193</name>
</gene>
<dbReference type="GO" id="GO:0008713">
    <property type="term" value="F:ADP-heptose-lipopolysaccharide heptosyltransferase activity"/>
    <property type="evidence" value="ECO:0007669"/>
    <property type="project" value="TreeGrafter"/>
</dbReference>
<dbReference type="Pfam" id="PF01075">
    <property type="entry name" value="Glyco_transf_9"/>
    <property type="match status" value="1"/>
</dbReference>
<dbReference type="PANTHER" id="PTHR30160">
    <property type="entry name" value="TETRAACYLDISACCHARIDE 4'-KINASE-RELATED"/>
    <property type="match status" value="1"/>
</dbReference>
<keyword evidence="1" id="KW-0328">Glycosyltransferase</keyword>
<dbReference type="SUPFAM" id="SSF53756">
    <property type="entry name" value="UDP-Glycosyltransferase/glycogen phosphorylase"/>
    <property type="match status" value="1"/>
</dbReference>
<dbReference type="Proteomes" id="UP000035337">
    <property type="component" value="Chromosome"/>
</dbReference>
<dbReference type="OrthoDB" id="642366at2"/>
<dbReference type="AlphaFoldDB" id="A0A0G3WI79"/>
<evidence type="ECO:0000313" key="4">
    <source>
        <dbReference type="Proteomes" id="UP000035337"/>
    </source>
</evidence>
<proteinExistence type="predicted"/>